<dbReference type="AlphaFoldDB" id="A0A367WB11"/>
<evidence type="ECO:0008006" key="5">
    <source>
        <dbReference type="Google" id="ProtNLM"/>
    </source>
</evidence>
<evidence type="ECO:0000256" key="1">
    <source>
        <dbReference type="ARBA" id="ARBA00004613"/>
    </source>
</evidence>
<dbReference type="SUPFAM" id="SSF51120">
    <property type="entry name" value="beta-Roll"/>
    <property type="match status" value="1"/>
</dbReference>
<dbReference type="PRINTS" id="PR00313">
    <property type="entry name" value="CABNDNGRPT"/>
</dbReference>
<dbReference type="InterPro" id="IPR011049">
    <property type="entry name" value="Serralysin-like_metalloprot_C"/>
</dbReference>
<proteinExistence type="predicted"/>
<organism evidence="3 4">
    <name type="scientific">Thalassospira profundimaris</name>
    <dbReference type="NCBI Taxonomy" id="502049"/>
    <lineage>
        <taxon>Bacteria</taxon>
        <taxon>Pseudomonadati</taxon>
        <taxon>Pseudomonadota</taxon>
        <taxon>Alphaproteobacteria</taxon>
        <taxon>Rhodospirillales</taxon>
        <taxon>Thalassospiraceae</taxon>
        <taxon>Thalassospira</taxon>
    </lineage>
</organism>
<name>A0A367WB11_9PROT</name>
<dbReference type="InterPro" id="IPR001343">
    <property type="entry name" value="Hemolysn_Ca-bd"/>
</dbReference>
<dbReference type="Pfam" id="PF00353">
    <property type="entry name" value="HemolysinCabind"/>
    <property type="match status" value="1"/>
</dbReference>
<dbReference type="PANTHER" id="PTHR38340">
    <property type="entry name" value="S-LAYER PROTEIN"/>
    <property type="match status" value="1"/>
</dbReference>
<dbReference type="Gene3D" id="2.150.10.10">
    <property type="entry name" value="Serralysin-like metalloprotease, C-terminal"/>
    <property type="match status" value="1"/>
</dbReference>
<reference evidence="3 4" key="1">
    <citation type="submission" date="2014-07" db="EMBL/GenBank/DDBJ databases">
        <title>Draft genome sequence of Thalassospira profundimaris S25-3-2.</title>
        <authorList>
            <person name="Lai Q."/>
            <person name="Shao Z."/>
        </authorList>
    </citation>
    <scope>NUCLEOTIDE SEQUENCE [LARGE SCALE GENOMIC DNA]</scope>
    <source>
        <strain evidence="3 4">S25-3-2</strain>
    </source>
</reference>
<dbReference type="GO" id="GO:0005509">
    <property type="term" value="F:calcium ion binding"/>
    <property type="evidence" value="ECO:0007669"/>
    <property type="project" value="InterPro"/>
</dbReference>
<comment type="caution">
    <text evidence="3">The sequence shown here is derived from an EMBL/GenBank/DDBJ whole genome shotgun (WGS) entry which is preliminary data.</text>
</comment>
<evidence type="ECO:0000313" key="4">
    <source>
        <dbReference type="Proteomes" id="UP000252517"/>
    </source>
</evidence>
<feature type="non-terminal residue" evidence="3">
    <location>
        <position position="1"/>
    </location>
</feature>
<dbReference type="PANTHER" id="PTHR38340:SF1">
    <property type="entry name" value="S-LAYER PROTEIN"/>
    <property type="match status" value="1"/>
</dbReference>
<comment type="subcellular location">
    <subcellularLocation>
        <location evidence="1">Secreted</location>
    </subcellularLocation>
</comment>
<dbReference type="EMBL" id="JPWH01000060">
    <property type="protein sequence ID" value="RCK38636.1"/>
    <property type="molecule type" value="Genomic_DNA"/>
</dbReference>
<dbReference type="OrthoDB" id="5485153at2"/>
<sequence length="173" mass="17877">LDVPGAYADATVGDDFIVGSALDDVLVGNAGNDTFYGGSGSDTLTGGSGADTFMFGRGADHDVIVNADPIDTISLGTELAAEEVWLFQQGDDLMIQLLGSDDSLTVADWYASNGQQVGAIEVGGSTLQASNVQNLVDAMSVFGVNEVSVDSLDRNSTDFQNTQAVIAANWQSS</sequence>
<dbReference type="Proteomes" id="UP000252517">
    <property type="component" value="Unassembled WGS sequence"/>
</dbReference>
<evidence type="ECO:0000256" key="2">
    <source>
        <dbReference type="ARBA" id="ARBA00022525"/>
    </source>
</evidence>
<keyword evidence="2" id="KW-0964">Secreted</keyword>
<protein>
    <recommendedName>
        <fullName evidence="5">Haemolysin-type calcium binding-related domain-containing protein</fullName>
    </recommendedName>
</protein>
<evidence type="ECO:0000313" key="3">
    <source>
        <dbReference type="EMBL" id="RCK38636.1"/>
    </source>
</evidence>
<dbReference type="GO" id="GO:0005576">
    <property type="term" value="C:extracellular region"/>
    <property type="evidence" value="ECO:0007669"/>
    <property type="project" value="UniProtKB-SubCell"/>
</dbReference>
<dbReference type="InterPro" id="IPR050557">
    <property type="entry name" value="RTX_toxin/Mannuronan_C5-epim"/>
</dbReference>
<accession>A0A367WB11</accession>
<gene>
    <name evidence="3" type="ORF">TH25_25515</name>
</gene>